<evidence type="ECO:0000313" key="4">
    <source>
        <dbReference type="Proteomes" id="UP001147653"/>
    </source>
</evidence>
<keyword evidence="2" id="KW-0732">Signal</keyword>
<evidence type="ECO:0008006" key="5">
    <source>
        <dbReference type="Google" id="ProtNLM"/>
    </source>
</evidence>
<name>A0A9X3NB51_9ACTN</name>
<feature type="region of interest" description="Disordered" evidence="1">
    <location>
        <begin position="345"/>
        <end position="378"/>
    </location>
</feature>
<organism evidence="3 4">
    <name type="scientific">Solirubrobacter phytolaccae</name>
    <dbReference type="NCBI Taxonomy" id="1404360"/>
    <lineage>
        <taxon>Bacteria</taxon>
        <taxon>Bacillati</taxon>
        <taxon>Actinomycetota</taxon>
        <taxon>Thermoleophilia</taxon>
        <taxon>Solirubrobacterales</taxon>
        <taxon>Solirubrobacteraceae</taxon>
        <taxon>Solirubrobacter</taxon>
    </lineage>
</organism>
<evidence type="ECO:0000313" key="3">
    <source>
        <dbReference type="EMBL" id="MDA0183208.1"/>
    </source>
</evidence>
<feature type="chain" id="PRO_5040946767" description="Lipoprotein LpqB beta-propeller domain-containing protein" evidence="2">
    <location>
        <begin position="21"/>
        <end position="378"/>
    </location>
</feature>
<evidence type="ECO:0000256" key="1">
    <source>
        <dbReference type="SAM" id="MobiDB-lite"/>
    </source>
</evidence>
<feature type="signal peptide" evidence="2">
    <location>
        <begin position="1"/>
        <end position="20"/>
    </location>
</feature>
<protein>
    <recommendedName>
        <fullName evidence="5">Lipoprotein LpqB beta-propeller domain-containing protein</fullName>
    </recommendedName>
</protein>
<evidence type="ECO:0000256" key="2">
    <source>
        <dbReference type="SAM" id="SignalP"/>
    </source>
</evidence>
<gene>
    <name evidence="3" type="ORF">OJ997_23055</name>
</gene>
<proteinExistence type="predicted"/>
<sequence length="378" mass="39746">MRWIGIIIAAVALVACGGKAAPVKATVTPTPTEIVATPTPSGPWTVAPSDTRTPLRCPASSARAGWPSRVLALGDDTYVKLWGRRPRLATVDARGHLLSQKELGAKAPADERALACGRGGATAAAWTEYVKPSTEGLDGDFRVVVDGRTVDTAKTPFSPPNLAVAFAPDGAVLVAYSVPKAVRAVLIPRDGKPGKPIELGPASDVSAVAADIGSGGRAIVAWSTTDGGEERNEHRRVYAVSGRAGRFGHAQRVDRAAHRNSMEFSTTQIRLAVAPNGRALLMWSTIANEDDQDRDTVRVAQAGTSGRFGKPRQLTDDGTVGDVAIRSNGDTLTVWRTPAGLFAAPGEQITDKATEPRASFRDGKPYVEWRGGSATRSG</sequence>
<dbReference type="AlphaFoldDB" id="A0A9X3NB51"/>
<dbReference type="PROSITE" id="PS51257">
    <property type="entry name" value="PROKAR_LIPOPROTEIN"/>
    <property type="match status" value="1"/>
</dbReference>
<dbReference type="EMBL" id="JAPDDP010000048">
    <property type="protein sequence ID" value="MDA0183208.1"/>
    <property type="molecule type" value="Genomic_DNA"/>
</dbReference>
<dbReference type="SUPFAM" id="SSF82171">
    <property type="entry name" value="DPP6 N-terminal domain-like"/>
    <property type="match status" value="1"/>
</dbReference>
<keyword evidence="4" id="KW-1185">Reference proteome</keyword>
<comment type="caution">
    <text evidence="3">The sequence shown here is derived from an EMBL/GenBank/DDBJ whole genome shotgun (WGS) entry which is preliminary data.</text>
</comment>
<dbReference type="RefSeq" id="WP_270027604.1">
    <property type="nucleotide sequence ID" value="NZ_JAPDDP010000048.1"/>
</dbReference>
<reference evidence="3" key="1">
    <citation type="submission" date="2022-10" db="EMBL/GenBank/DDBJ databases">
        <title>The WGS of Solirubrobacter phytolaccae KCTC 29190.</title>
        <authorList>
            <person name="Jiang Z."/>
        </authorList>
    </citation>
    <scope>NUCLEOTIDE SEQUENCE</scope>
    <source>
        <strain evidence="3">KCTC 29190</strain>
    </source>
</reference>
<feature type="compositionally biased region" description="Basic and acidic residues" evidence="1">
    <location>
        <begin position="349"/>
        <end position="367"/>
    </location>
</feature>
<accession>A0A9X3NB51</accession>
<dbReference type="Proteomes" id="UP001147653">
    <property type="component" value="Unassembled WGS sequence"/>
</dbReference>